<dbReference type="PANTHER" id="PTHR10188">
    <property type="entry name" value="L-ASPARAGINASE"/>
    <property type="match status" value="1"/>
</dbReference>
<comment type="caution">
    <text evidence="12">The sequence shown here is derived from an EMBL/GenBank/DDBJ whole genome shotgun (WGS) entry which is preliminary data.</text>
</comment>
<keyword evidence="4" id="KW-0378">Hydrolase</keyword>
<feature type="binding site" evidence="10">
    <location>
        <begin position="205"/>
        <end position="208"/>
    </location>
    <ligand>
        <name>substrate</name>
    </ligand>
</feature>
<keyword evidence="13" id="KW-1185">Reference proteome</keyword>
<accession>A0AAD5LFD6</accession>
<dbReference type="CDD" id="cd04702">
    <property type="entry name" value="ASRGL1_like"/>
    <property type="match status" value="1"/>
</dbReference>
<evidence type="ECO:0000256" key="1">
    <source>
        <dbReference type="ARBA" id="ARBA00000306"/>
    </source>
</evidence>
<proteinExistence type="inferred from homology"/>
<dbReference type="GO" id="GO:0006508">
    <property type="term" value="P:proteolysis"/>
    <property type="evidence" value="ECO:0007669"/>
    <property type="project" value="UniProtKB-KW"/>
</dbReference>
<feature type="site" description="Cleavage; by autolysis" evidence="11">
    <location>
        <begin position="176"/>
        <end position="177"/>
    </location>
</feature>
<evidence type="ECO:0000256" key="8">
    <source>
        <dbReference type="ARBA" id="ARBA00061780"/>
    </source>
</evidence>
<evidence type="ECO:0000256" key="3">
    <source>
        <dbReference type="ARBA" id="ARBA00022670"/>
    </source>
</evidence>
<dbReference type="SUPFAM" id="SSF56235">
    <property type="entry name" value="N-terminal nucleophile aminohydrolases (Ntn hydrolases)"/>
    <property type="match status" value="1"/>
</dbReference>
<reference evidence="12 13" key="1">
    <citation type="submission" date="2022-05" db="EMBL/GenBank/DDBJ databases">
        <title>A multi-omics perspective on studying reproductive biology in Daphnia sinensis.</title>
        <authorList>
            <person name="Jia J."/>
        </authorList>
    </citation>
    <scope>NUCLEOTIDE SEQUENCE [LARGE SCALE GENOMIC DNA]</scope>
    <source>
        <strain evidence="12 13">WSL</strain>
    </source>
</reference>
<comment type="catalytic activity">
    <reaction evidence="1">
        <text>Cleavage of a beta-linked Asp residue from the N-terminus of a polypeptide.</text>
        <dbReference type="EC" id="3.4.19.5"/>
    </reaction>
</comment>
<evidence type="ECO:0000256" key="9">
    <source>
        <dbReference type="PIRSR" id="PIRSR600246-1"/>
    </source>
</evidence>
<evidence type="ECO:0000313" key="13">
    <source>
        <dbReference type="Proteomes" id="UP000820818"/>
    </source>
</evidence>
<feature type="active site" description="Nucleophile" evidence="9">
    <location>
        <position position="177"/>
    </location>
</feature>
<dbReference type="EMBL" id="WJBH02000003">
    <property type="protein sequence ID" value="KAI9561701.1"/>
    <property type="molecule type" value="Genomic_DNA"/>
</dbReference>
<evidence type="ECO:0000256" key="4">
    <source>
        <dbReference type="ARBA" id="ARBA00022801"/>
    </source>
</evidence>
<evidence type="ECO:0000256" key="2">
    <source>
        <dbReference type="ARBA" id="ARBA00010872"/>
    </source>
</evidence>
<organism evidence="12 13">
    <name type="scientific">Daphnia sinensis</name>
    <dbReference type="NCBI Taxonomy" id="1820382"/>
    <lineage>
        <taxon>Eukaryota</taxon>
        <taxon>Metazoa</taxon>
        <taxon>Ecdysozoa</taxon>
        <taxon>Arthropoda</taxon>
        <taxon>Crustacea</taxon>
        <taxon>Branchiopoda</taxon>
        <taxon>Diplostraca</taxon>
        <taxon>Cladocera</taxon>
        <taxon>Anomopoda</taxon>
        <taxon>Daphniidae</taxon>
        <taxon>Daphnia</taxon>
        <taxon>Daphnia similis group</taxon>
    </lineage>
</organism>
<sequence length="318" mass="33156">MNKVEPVVVIHGGAWAIPENISDASRNGVKLAARKAYEILKHGGSALDAVEAAVVILEDEPVFDAGKGSCLNAAGLIEMDASIMDGTSLKAGAVAAVANISNPICLARMVMEQTDHCLLVGEGANMFANECNVPSVDPSSLVTEACLEEWQTFEKYKSAVDSLFNNQINSLPLGHDTVGAVAMDANGRIAAATSTGGITGKRVGRVGDSPLIGNVGTYAIDEIGGVSCTGHGESIIKICLAKHIICLMESGMRAQEAVEQSLQLMNSRVKGAGGAICISASGEPAFHFTTERMAWAIAKADVLSWGLDPNESNVEKMV</sequence>
<evidence type="ECO:0000256" key="11">
    <source>
        <dbReference type="PIRSR" id="PIRSR600246-3"/>
    </source>
</evidence>
<dbReference type="GO" id="GO:0004067">
    <property type="term" value="F:asparaginase activity"/>
    <property type="evidence" value="ECO:0007669"/>
    <property type="project" value="UniProtKB-EC"/>
</dbReference>
<keyword evidence="3" id="KW-0645">Protease</keyword>
<dbReference type="GO" id="GO:0008798">
    <property type="term" value="F:beta-aspartyl-peptidase activity"/>
    <property type="evidence" value="ECO:0007669"/>
    <property type="project" value="UniProtKB-EC"/>
</dbReference>
<comment type="function">
    <text evidence="7">Has both L-asparaginase and beta-aspartyl peptidase activity. Does not have aspartylglucosaminidase activity and is inactive toward GlcNAc-L-Asn. Likewise, has no activity toward glutamine.</text>
</comment>
<comment type="subunit">
    <text evidence="8">Heterodimer of an alpha and beta chain produced by autocleavage.</text>
</comment>
<comment type="similarity">
    <text evidence="2">Belongs to the Ntn-hydrolase family.</text>
</comment>
<dbReference type="FunFam" id="3.60.20.30:FF:000001">
    <property type="entry name" value="Isoaspartyl peptidase/L-asparaginase"/>
    <property type="match status" value="1"/>
</dbReference>
<dbReference type="PANTHER" id="PTHR10188:SF43">
    <property type="entry name" value="ASPARAGINASE (EUROFUNG)"/>
    <property type="match status" value="1"/>
</dbReference>
<feature type="binding site" evidence="10">
    <location>
        <begin position="229"/>
        <end position="232"/>
    </location>
    <ligand>
        <name>substrate</name>
    </ligand>
</feature>
<dbReference type="InterPro" id="IPR033844">
    <property type="entry name" value="ASRGL1_meta"/>
</dbReference>
<dbReference type="InterPro" id="IPR029055">
    <property type="entry name" value="Ntn_hydrolases_N"/>
</dbReference>
<dbReference type="InterPro" id="IPR000246">
    <property type="entry name" value="Peptidase_T2"/>
</dbReference>
<comment type="catalytic activity">
    <reaction evidence="6">
        <text>L-asparagine + H2O = L-aspartate + NH4(+)</text>
        <dbReference type="Rhea" id="RHEA:21016"/>
        <dbReference type="ChEBI" id="CHEBI:15377"/>
        <dbReference type="ChEBI" id="CHEBI:28938"/>
        <dbReference type="ChEBI" id="CHEBI:29991"/>
        <dbReference type="ChEBI" id="CHEBI:58048"/>
        <dbReference type="EC" id="3.5.1.1"/>
    </reaction>
</comment>
<protein>
    <submittedName>
        <fullName evidence="12">Uncharacterized protein</fullName>
    </submittedName>
</protein>
<dbReference type="Proteomes" id="UP000820818">
    <property type="component" value="Linkage Group LG3"/>
</dbReference>
<evidence type="ECO:0000256" key="5">
    <source>
        <dbReference type="ARBA" id="ARBA00022813"/>
    </source>
</evidence>
<dbReference type="GO" id="GO:0005737">
    <property type="term" value="C:cytoplasm"/>
    <property type="evidence" value="ECO:0007669"/>
    <property type="project" value="TreeGrafter"/>
</dbReference>
<dbReference type="AlphaFoldDB" id="A0AAD5LFD6"/>
<evidence type="ECO:0000256" key="6">
    <source>
        <dbReference type="ARBA" id="ARBA00049366"/>
    </source>
</evidence>
<dbReference type="Pfam" id="PF01112">
    <property type="entry name" value="Asparaginase_2"/>
    <property type="match status" value="1"/>
</dbReference>
<evidence type="ECO:0000256" key="7">
    <source>
        <dbReference type="ARBA" id="ARBA00054922"/>
    </source>
</evidence>
<keyword evidence="5" id="KW-0068">Autocatalytic cleavage</keyword>
<dbReference type="GO" id="GO:0033345">
    <property type="term" value="P:L-asparagine catabolic process via L-aspartate"/>
    <property type="evidence" value="ECO:0007669"/>
    <property type="project" value="TreeGrafter"/>
</dbReference>
<gene>
    <name evidence="12" type="ORF">GHT06_012661</name>
</gene>
<dbReference type="Gene3D" id="3.60.20.30">
    <property type="entry name" value="(Glycosyl)asparaginase"/>
    <property type="match status" value="1"/>
</dbReference>
<evidence type="ECO:0000256" key="10">
    <source>
        <dbReference type="PIRSR" id="PIRSR600246-2"/>
    </source>
</evidence>
<name>A0AAD5LFD6_9CRUS</name>
<evidence type="ECO:0000313" key="12">
    <source>
        <dbReference type="EMBL" id="KAI9561701.1"/>
    </source>
</evidence>